<sequence length="155" mass="17159">MAMNSRLSCLPQAFHITRSSKPFLSFSVKLQGQSEVRRVVKMSATETTNSRISYESFAIKPPSHPTYDLKGIIKLALAEDAGDRGDITCMATIPFDMEVEAYFLAKEDGIIAGIALAEMIFYEVDPSLKVEWSKKDGDDIHKGVQFGKVHGKIVT</sequence>
<reference evidence="2 3" key="1">
    <citation type="submission" date="2019-01" db="EMBL/GenBank/DDBJ databases">
        <title>Sequencing of cultivated peanut Arachis hypogaea provides insights into genome evolution and oil improvement.</title>
        <authorList>
            <person name="Chen X."/>
        </authorList>
    </citation>
    <scope>NUCLEOTIDE SEQUENCE [LARGE SCALE GENOMIC DNA]</scope>
    <source>
        <strain evidence="3">cv. Fuhuasheng</strain>
        <tissue evidence="2">Leaves</tissue>
    </source>
</reference>
<dbReference type="Proteomes" id="UP000289738">
    <property type="component" value="Chromosome A10"/>
</dbReference>
<dbReference type="InterPro" id="IPR022412">
    <property type="entry name" value="Quinolinate_PRibosylTrfase_N"/>
</dbReference>
<dbReference type="AlphaFoldDB" id="A0A445B149"/>
<dbReference type="InterPro" id="IPR037128">
    <property type="entry name" value="Quinolinate_PRibosylTase_N_sf"/>
</dbReference>
<evidence type="ECO:0000313" key="2">
    <source>
        <dbReference type="EMBL" id="RYR32380.1"/>
    </source>
</evidence>
<evidence type="ECO:0000313" key="3">
    <source>
        <dbReference type="Proteomes" id="UP000289738"/>
    </source>
</evidence>
<dbReference type="PANTHER" id="PTHR32179">
    <property type="entry name" value="NICOTINATE-NUCLEOTIDE PYROPHOSPHORYLASE [CARBOXYLATING]"/>
    <property type="match status" value="1"/>
</dbReference>
<feature type="domain" description="Quinolinate phosphoribosyl transferase N-terminal" evidence="1">
    <location>
        <begin position="86"/>
        <end position="153"/>
    </location>
</feature>
<dbReference type="InterPro" id="IPR027277">
    <property type="entry name" value="NadC/ModD"/>
</dbReference>
<name>A0A445B149_ARAHY</name>
<gene>
    <name evidence="2" type="ORF">Ahy_A10g046960</name>
</gene>
<proteinExistence type="predicted"/>
<dbReference type="GO" id="GO:0004514">
    <property type="term" value="F:nicotinate-nucleotide diphosphorylase (carboxylating) activity"/>
    <property type="evidence" value="ECO:0007669"/>
    <property type="project" value="TreeGrafter"/>
</dbReference>
<dbReference type="Gene3D" id="3.90.1170.20">
    <property type="entry name" value="Quinolinate phosphoribosyl transferase, N-terminal domain"/>
    <property type="match status" value="1"/>
</dbReference>
<dbReference type="GO" id="GO:0034213">
    <property type="term" value="P:quinolinate catabolic process"/>
    <property type="evidence" value="ECO:0007669"/>
    <property type="project" value="TreeGrafter"/>
</dbReference>
<dbReference type="Pfam" id="PF02749">
    <property type="entry name" value="QRPTase_N"/>
    <property type="match status" value="1"/>
</dbReference>
<evidence type="ECO:0000259" key="1">
    <source>
        <dbReference type="Pfam" id="PF02749"/>
    </source>
</evidence>
<dbReference type="SUPFAM" id="SSF54675">
    <property type="entry name" value="Nicotinate/Quinolinate PRTase N-terminal domain-like"/>
    <property type="match status" value="1"/>
</dbReference>
<dbReference type="EMBL" id="SDMP01000010">
    <property type="protein sequence ID" value="RYR32380.1"/>
    <property type="molecule type" value="Genomic_DNA"/>
</dbReference>
<dbReference type="PANTHER" id="PTHR32179:SF3">
    <property type="entry name" value="NICOTINATE-NUCLEOTIDE PYROPHOSPHORYLASE [CARBOXYLATING]"/>
    <property type="match status" value="1"/>
</dbReference>
<keyword evidence="3" id="KW-1185">Reference proteome</keyword>
<protein>
    <recommendedName>
        <fullName evidence="1">Quinolinate phosphoribosyl transferase N-terminal domain-containing protein</fullName>
    </recommendedName>
</protein>
<organism evidence="2 3">
    <name type="scientific">Arachis hypogaea</name>
    <name type="common">Peanut</name>
    <dbReference type="NCBI Taxonomy" id="3818"/>
    <lineage>
        <taxon>Eukaryota</taxon>
        <taxon>Viridiplantae</taxon>
        <taxon>Streptophyta</taxon>
        <taxon>Embryophyta</taxon>
        <taxon>Tracheophyta</taxon>
        <taxon>Spermatophyta</taxon>
        <taxon>Magnoliopsida</taxon>
        <taxon>eudicotyledons</taxon>
        <taxon>Gunneridae</taxon>
        <taxon>Pentapetalae</taxon>
        <taxon>rosids</taxon>
        <taxon>fabids</taxon>
        <taxon>Fabales</taxon>
        <taxon>Fabaceae</taxon>
        <taxon>Papilionoideae</taxon>
        <taxon>50 kb inversion clade</taxon>
        <taxon>dalbergioids sensu lato</taxon>
        <taxon>Dalbergieae</taxon>
        <taxon>Pterocarpus clade</taxon>
        <taxon>Arachis</taxon>
    </lineage>
</organism>
<dbReference type="GO" id="GO:0005737">
    <property type="term" value="C:cytoplasm"/>
    <property type="evidence" value="ECO:0007669"/>
    <property type="project" value="TreeGrafter"/>
</dbReference>
<dbReference type="GO" id="GO:0009435">
    <property type="term" value="P:NAD+ biosynthetic process"/>
    <property type="evidence" value="ECO:0007669"/>
    <property type="project" value="TreeGrafter"/>
</dbReference>
<accession>A0A445B149</accession>
<comment type="caution">
    <text evidence="2">The sequence shown here is derived from an EMBL/GenBank/DDBJ whole genome shotgun (WGS) entry which is preliminary data.</text>
</comment>